<comment type="caution">
    <text evidence="2">The sequence shown here is derived from an EMBL/GenBank/DDBJ whole genome shotgun (WGS) entry which is preliminary data.</text>
</comment>
<proteinExistence type="predicted"/>
<evidence type="ECO:0000313" key="3">
    <source>
        <dbReference type="Proteomes" id="UP000192477"/>
    </source>
</evidence>
<sequence length="128" mass="14665">MRKDTSTYTAKSKEDEFEVSLDLKADTLKDGEQLTATHILYYEEAQENEVGREDDLTNKDQTVIFKTPKQPEQPKKSEEKQLEMKEISKTVSQELSKTGSAQNTLIVLVGFLLIVFVGFVWFAQSKKR</sequence>
<name>A0A1V8Y504_9ENTE</name>
<organism evidence="2 3">
    <name type="scientific">Enterococcus villorum</name>
    <dbReference type="NCBI Taxonomy" id="112904"/>
    <lineage>
        <taxon>Bacteria</taxon>
        <taxon>Bacillati</taxon>
        <taxon>Bacillota</taxon>
        <taxon>Bacilli</taxon>
        <taxon>Lactobacillales</taxon>
        <taxon>Enterococcaceae</taxon>
        <taxon>Enterococcus</taxon>
    </lineage>
</organism>
<evidence type="ECO:0000256" key="1">
    <source>
        <dbReference type="SAM" id="Phobius"/>
    </source>
</evidence>
<evidence type="ECO:0008006" key="4">
    <source>
        <dbReference type="Google" id="ProtNLM"/>
    </source>
</evidence>
<feature type="transmembrane region" description="Helical" evidence="1">
    <location>
        <begin position="105"/>
        <end position="123"/>
    </location>
</feature>
<dbReference type="RefSeq" id="WP_241546279.1">
    <property type="nucleotide sequence ID" value="NZ_MJEA01000027.1"/>
</dbReference>
<dbReference type="AlphaFoldDB" id="A0A1V8Y504"/>
<reference evidence="2 3" key="1">
    <citation type="journal article" date="2017" name="BMC Microbiol.">
        <title>Comparative genomics of Enterococcus spp. isolated from bovine feces.</title>
        <authorList>
            <person name="Beukers A.G."/>
            <person name="Zaheer R."/>
            <person name="Goji N."/>
            <person name="Amoako K.K."/>
            <person name="Chaves A.V."/>
            <person name="Ward M.P."/>
            <person name="McAllister T.A."/>
        </authorList>
    </citation>
    <scope>NUCLEOTIDE SEQUENCE [LARGE SCALE GENOMIC DNA]</scope>
    <source>
        <strain evidence="2 3">F1129D 143</strain>
    </source>
</reference>
<dbReference type="EMBL" id="MJEA01000027">
    <property type="protein sequence ID" value="OQO67719.1"/>
    <property type="molecule type" value="Genomic_DNA"/>
</dbReference>
<keyword evidence="1" id="KW-0812">Transmembrane</keyword>
<evidence type="ECO:0000313" key="2">
    <source>
        <dbReference type="EMBL" id="OQO67719.1"/>
    </source>
</evidence>
<dbReference type="STRING" id="112904.BH747_13720"/>
<dbReference type="NCBIfam" id="TIGR01167">
    <property type="entry name" value="LPXTG_anchor"/>
    <property type="match status" value="1"/>
</dbReference>
<accession>A0A1V8Y504</accession>
<keyword evidence="1" id="KW-0472">Membrane</keyword>
<dbReference type="Proteomes" id="UP000192477">
    <property type="component" value="Unassembled WGS sequence"/>
</dbReference>
<dbReference type="Gene3D" id="2.60.40.3930">
    <property type="match status" value="1"/>
</dbReference>
<gene>
    <name evidence="2" type="ORF">BH747_13720</name>
</gene>
<protein>
    <recommendedName>
        <fullName evidence="4">Gram-positive cocci surface proteins LPxTG domain-containing protein</fullName>
    </recommendedName>
</protein>
<keyword evidence="1" id="KW-1133">Transmembrane helix</keyword>